<dbReference type="RefSeq" id="WP_278016619.1">
    <property type="nucleotide sequence ID" value="NZ_CP121106.1"/>
</dbReference>
<evidence type="ECO:0000313" key="1">
    <source>
        <dbReference type="EMBL" id="WFL77928.1"/>
    </source>
</evidence>
<reference evidence="1 2" key="1">
    <citation type="submission" date="2023-03" db="EMBL/GenBank/DDBJ databases">
        <title>Altererythrobacter sp. CAU 1644 isolated from sand.</title>
        <authorList>
            <person name="Kim W."/>
        </authorList>
    </citation>
    <scope>NUCLEOTIDE SEQUENCE [LARGE SCALE GENOMIC DNA]</scope>
    <source>
        <strain evidence="1 2">CAU 1644</strain>
    </source>
</reference>
<evidence type="ECO:0000313" key="2">
    <source>
        <dbReference type="Proteomes" id="UP001215827"/>
    </source>
</evidence>
<dbReference type="EMBL" id="CP121106">
    <property type="protein sequence ID" value="WFL77928.1"/>
    <property type="molecule type" value="Genomic_DNA"/>
</dbReference>
<name>A0ABY8FVF5_9SPHN</name>
<sequence>MRISLVVSIIACLGLAACERGKPPSEQLRDSVEQTIEGVAKTTVSDGLEAGPFAPRDECSKLSGANEFRNALGLIIAKRDADGLMALTDPQVKLDFGGGFGHATLRERLDDPQYRLWEELGALLDLGCATNAEGDLILPWYFAQDMKVDDAFGAMLALGNKVPVRRVAADDGEVVEHVAWDTVDLVEGYSDEPFLKVRTRVGREGFVAREQLRSLVDYRLIARKGEGGWMIEVFIAGD</sequence>
<proteinExistence type="predicted"/>
<keyword evidence="2" id="KW-1185">Reference proteome</keyword>
<dbReference type="PROSITE" id="PS51257">
    <property type="entry name" value="PROKAR_LIPOPROTEIN"/>
    <property type="match status" value="1"/>
</dbReference>
<accession>A0ABY8FVF5</accession>
<protein>
    <recommendedName>
        <fullName evidence="3">SH3 domain-containing protein</fullName>
    </recommendedName>
</protein>
<gene>
    <name evidence="1" type="ORF">P7228_02340</name>
</gene>
<dbReference type="Proteomes" id="UP001215827">
    <property type="component" value="Chromosome"/>
</dbReference>
<organism evidence="1 2">
    <name type="scientific">Altererythrobacter arenosus</name>
    <dbReference type="NCBI Taxonomy" id="3032592"/>
    <lineage>
        <taxon>Bacteria</taxon>
        <taxon>Pseudomonadati</taxon>
        <taxon>Pseudomonadota</taxon>
        <taxon>Alphaproteobacteria</taxon>
        <taxon>Sphingomonadales</taxon>
        <taxon>Erythrobacteraceae</taxon>
        <taxon>Altererythrobacter</taxon>
    </lineage>
</organism>
<evidence type="ECO:0008006" key="3">
    <source>
        <dbReference type="Google" id="ProtNLM"/>
    </source>
</evidence>